<accession>A0A7N4P458</accession>
<dbReference type="GO" id="GO:0051867">
    <property type="term" value="P:general adaptation syndrome, behavioral process"/>
    <property type="evidence" value="ECO:0007669"/>
    <property type="project" value="Ensembl"/>
</dbReference>
<name>A0A7N4P458_SARHA</name>
<reference evidence="3" key="3">
    <citation type="submission" date="2025-09" db="UniProtKB">
        <authorList>
            <consortium name="Ensembl"/>
        </authorList>
    </citation>
    <scope>IDENTIFICATION</scope>
</reference>
<keyword evidence="2" id="KW-1133">Transmembrane helix</keyword>
<reference evidence="3" key="2">
    <citation type="submission" date="2025-08" db="UniProtKB">
        <authorList>
            <consortium name="Ensembl"/>
        </authorList>
    </citation>
    <scope>IDENTIFICATION</scope>
</reference>
<reference evidence="3 4" key="1">
    <citation type="journal article" date="2011" name="Proc. Natl. Acad. Sci. U.S.A.">
        <title>Genetic diversity and population structure of the endangered marsupial Sarcophilus harrisii (Tasmanian devil).</title>
        <authorList>
            <person name="Miller W."/>
            <person name="Hayes V.M."/>
            <person name="Ratan A."/>
            <person name="Petersen D.C."/>
            <person name="Wittekindt N.E."/>
            <person name="Miller J."/>
            <person name="Walenz B."/>
            <person name="Knight J."/>
            <person name="Qi J."/>
            <person name="Zhao F."/>
            <person name="Wang Q."/>
            <person name="Bedoya-Reina O.C."/>
            <person name="Katiyar N."/>
            <person name="Tomsho L.P."/>
            <person name="Kasson L.M."/>
            <person name="Hardie R.A."/>
            <person name="Woodbridge P."/>
            <person name="Tindall E.A."/>
            <person name="Bertelsen M.F."/>
            <person name="Dixon D."/>
            <person name="Pyecroft S."/>
            <person name="Helgen K.M."/>
            <person name="Lesk A.M."/>
            <person name="Pringle T.H."/>
            <person name="Patterson N."/>
            <person name="Zhang Y."/>
            <person name="Kreiss A."/>
            <person name="Woods G.M."/>
            <person name="Jones M.E."/>
            <person name="Schuster S.C."/>
        </authorList>
    </citation>
    <scope>NUCLEOTIDE SEQUENCE [LARGE SCALE GENOMIC DNA]</scope>
</reference>
<organism evidence="3 4">
    <name type="scientific">Sarcophilus harrisii</name>
    <name type="common">Tasmanian devil</name>
    <name type="synonym">Sarcophilus laniarius</name>
    <dbReference type="NCBI Taxonomy" id="9305"/>
    <lineage>
        <taxon>Eukaryota</taxon>
        <taxon>Metazoa</taxon>
        <taxon>Chordata</taxon>
        <taxon>Craniata</taxon>
        <taxon>Vertebrata</taxon>
        <taxon>Euteleostomi</taxon>
        <taxon>Mammalia</taxon>
        <taxon>Metatheria</taxon>
        <taxon>Dasyuromorphia</taxon>
        <taxon>Dasyuridae</taxon>
        <taxon>Sarcophilus</taxon>
    </lineage>
</organism>
<dbReference type="AlphaFoldDB" id="A0A7N4P458"/>
<evidence type="ECO:0000256" key="1">
    <source>
        <dbReference type="SAM" id="MobiDB-lite"/>
    </source>
</evidence>
<sequence>MELHHLAKKRGQADQCNNLDWSLGASPCDHQQVRGDVKLAEAATRAALCCQKHCKTIQKVIEDNETSPPPTFDFLSRKDSIVQTDGHPSGSLKAEKEPIMAKNVCQCYAQELETSFTYVDENVNLGHCTGSLSSAKDGSHQRDSGWENPNEWPHEAAMSLISEEDDTGSEATASGKSTDYGFISAILFLVTGILLVIISYLVPREVTVDPNTIAAREMERLENESAKIGAHLDRCVIAGLCLLTLGGVVLSCLLMMSMWKGELYRRNRNRSGNYNFSFHISLQCPATNDTLYFGPGFTMYGFRDEEIGVTQQTRQKDFRGSELLDIPVILCEVNSG</sequence>
<dbReference type="Pfam" id="PF14927">
    <property type="entry name" value="Neurensin"/>
    <property type="match status" value="1"/>
</dbReference>
<dbReference type="PANTHER" id="PTHR16125:SF3">
    <property type="entry name" value="TRANSMEMBRANE PROTEIN 74"/>
    <property type="match status" value="1"/>
</dbReference>
<evidence type="ECO:0000256" key="2">
    <source>
        <dbReference type="SAM" id="Phobius"/>
    </source>
</evidence>
<evidence type="ECO:0000313" key="3">
    <source>
        <dbReference type="Ensembl" id="ENSSHAP00000031383.1"/>
    </source>
</evidence>
<evidence type="ECO:0000313" key="4">
    <source>
        <dbReference type="Proteomes" id="UP000007648"/>
    </source>
</evidence>
<dbReference type="InParanoid" id="A0A7N4P458"/>
<keyword evidence="2" id="KW-0812">Transmembrane</keyword>
<dbReference type="Proteomes" id="UP000007648">
    <property type="component" value="Unassembled WGS sequence"/>
</dbReference>
<feature type="region of interest" description="Disordered" evidence="1">
    <location>
        <begin position="132"/>
        <end position="152"/>
    </location>
</feature>
<dbReference type="GO" id="GO:0016236">
    <property type="term" value="P:macroautophagy"/>
    <property type="evidence" value="ECO:0007669"/>
    <property type="project" value="Ensembl"/>
</dbReference>
<keyword evidence="4" id="KW-1185">Reference proteome</keyword>
<dbReference type="PANTHER" id="PTHR16125">
    <property type="entry name" value="TRANSMEMBRANE PROTEIN 74"/>
    <property type="match status" value="1"/>
</dbReference>
<dbReference type="GO" id="GO:0044325">
    <property type="term" value="F:transmembrane transporter binding"/>
    <property type="evidence" value="ECO:0007669"/>
    <property type="project" value="Ensembl"/>
</dbReference>
<protein>
    <submittedName>
        <fullName evidence="3">Transmembrane protein 74</fullName>
    </submittedName>
</protein>
<feature type="transmembrane region" description="Helical" evidence="2">
    <location>
        <begin position="180"/>
        <end position="202"/>
    </location>
</feature>
<proteinExistence type="predicted"/>
<gene>
    <name evidence="3" type="primary">TMEM74</name>
</gene>
<dbReference type="InterPro" id="IPR029695">
    <property type="entry name" value="TMEM74-like"/>
</dbReference>
<dbReference type="Ensembl" id="ENSSHAT00000045044.1">
    <property type="protein sequence ID" value="ENSSHAP00000031383.1"/>
    <property type="gene ID" value="ENSSHAG00000015777.2"/>
</dbReference>
<dbReference type="FunCoup" id="A0A7N4P458">
    <property type="interactions" value="39"/>
</dbReference>
<keyword evidence="2" id="KW-0472">Membrane</keyword>
<feature type="transmembrane region" description="Helical" evidence="2">
    <location>
        <begin position="236"/>
        <end position="259"/>
    </location>
</feature>
<dbReference type="GeneTree" id="ENSGT00530000063880"/>
<dbReference type="GO" id="GO:0005886">
    <property type="term" value="C:plasma membrane"/>
    <property type="evidence" value="ECO:0007669"/>
    <property type="project" value="Ensembl"/>
</dbReference>